<evidence type="ECO:0000313" key="7">
    <source>
        <dbReference type="EMBL" id="EGR97053.1"/>
    </source>
</evidence>
<evidence type="ECO:0000259" key="5">
    <source>
        <dbReference type="PROSITE" id="PS51480"/>
    </source>
</evidence>
<evidence type="ECO:0000256" key="4">
    <source>
        <dbReference type="ARBA" id="ARBA00022840"/>
    </source>
</evidence>
<keyword evidence="4" id="KW-0067">ATP-binding</keyword>
<dbReference type="FunFam" id="1.25.40.340:FF:000002">
    <property type="entry name" value="Dihydroxyacetone kinase, L subunit"/>
    <property type="match status" value="1"/>
</dbReference>
<dbReference type="FunFam" id="3.40.50.10440:FF:000001">
    <property type="entry name" value="Dihydroxyacetone kinase, DhaK subunit"/>
    <property type="match status" value="1"/>
</dbReference>
<dbReference type="GO" id="GO:0004371">
    <property type="term" value="F:glycerone kinase activity"/>
    <property type="evidence" value="ECO:0007669"/>
    <property type="project" value="InterPro"/>
</dbReference>
<dbReference type="Gene3D" id="3.30.1180.20">
    <property type="entry name" value="Dihydroxyacetone kinase, domain 2"/>
    <property type="match status" value="1"/>
</dbReference>
<dbReference type="PROSITE" id="PS51481">
    <property type="entry name" value="DHAK"/>
    <property type="match status" value="1"/>
</dbReference>
<dbReference type="SUPFAM" id="SSF101473">
    <property type="entry name" value="DhaL-like"/>
    <property type="match status" value="1"/>
</dbReference>
<keyword evidence="1" id="KW-0808">Transferase</keyword>
<dbReference type="RefSeq" id="WP_002549391.1">
    <property type="nucleotide sequence ID" value="NZ_AFUN01000032.1"/>
</dbReference>
<dbReference type="PROSITE" id="PS51480">
    <property type="entry name" value="DHAL"/>
    <property type="match status" value="1"/>
</dbReference>
<dbReference type="Gene3D" id="3.40.50.10440">
    <property type="entry name" value="Dihydroxyacetone kinase, domain 1"/>
    <property type="match status" value="1"/>
</dbReference>
<dbReference type="STRING" id="1574624.GCA_001642025_00079"/>
<proteinExistence type="predicted"/>
<feature type="domain" description="DhaK" evidence="6">
    <location>
        <begin position="7"/>
        <end position="324"/>
    </location>
</feature>
<dbReference type="InterPro" id="IPR004006">
    <property type="entry name" value="DhaK_dom"/>
</dbReference>
<evidence type="ECO:0000256" key="3">
    <source>
        <dbReference type="ARBA" id="ARBA00022777"/>
    </source>
</evidence>
<organism evidence="7 8">
    <name type="scientific">[Propionibacterium] namnetense SK182B-JCVI</name>
    <dbReference type="NCBI Taxonomy" id="1051006"/>
    <lineage>
        <taxon>Bacteria</taxon>
        <taxon>Bacillati</taxon>
        <taxon>Actinomycetota</taxon>
        <taxon>Actinomycetes</taxon>
        <taxon>Propionibacteriales</taxon>
        <taxon>Propionibacteriaceae</taxon>
        <taxon>Cutibacterium</taxon>
    </lineage>
</organism>
<dbReference type="Proteomes" id="UP000007832">
    <property type="component" value="Unassembled WGS sequence"/>
</dbReference>
<dbReference type="InterPro" id="IPR004007">
    <property type="entry name" value="DhaL_dom"/>
</dbReference>
<sequence>MTRLVNNPDDFPSQAVAGLVSAFPNYVRPVFGGVVRAARTDRKVALVVGGGSGHYPAFAGWVGPGFADGAVCGNIFSSPSASQAYAVCKAADRGAGVLIGFGNYAGDVLHFGQAAERLRSEGIDARCLLVTDDIASGQEHLKRRGIAGDLPVFKVTAAACEEGRRIDEVVAVFDRVNDRTRSLGVAFAGCTLPGCDEPLFRVEATQMGVGMGIHGEPGIHDEALGTADEVAAMLVDRLLADRPNNSGTRVVPIVNGLGSTKYEELFVLWNSVSRRLEDAGLTIVDPQVGEFVTSLDMAGVSLTLVWLDDVIEPLWLAACDTPAFRRGTVAQVDFDTTPLPQEVEQISITKPGSHVSQRLAGVIVQALEAVATRLSERSGELGRLDSVAGDGDHGIGMTRGSQAALAEARRVRGDGAGAATTLSAAGLAWSEHAGGTSGALWGAVLTGFGAVLGDEDRADKDAIRQAARAALDAVTRLGGAKAGDKTMVDAMIPFVTTLESSADALPQAWESACRAADAAAQATSEMTAKIGRARPLGEKSLGTPDPGAMSFCEVVVAVGSVLSTSASSNGGLRAQR</sequence>
<evidence type="ECO:0000256" key="2">
    <source>
        <dbReference type="ARBA" id="ARBA00022741"/>
    </source>
</evidence>
<dbReference type="SUPFAM" id="SSF82549">
    <property type="entry name" value="DAK1/DegV-like"/>
    <property type="match status" value="1"/>
</dbReference>
<evidence type="ECO:0000256" key="1">
    <source>
        <dbReference type="ARBA" id="ARBA00022679"/>
    </source>
</evidence>
<dbReference type="InterPro" id="IPR036117">
    <property type="entry name" value="DhaL_dom_sf"/>
</dbReference>
<dbReference type="GO" id="GO:0019563">
    <property type="term" value="P:glycerol catabolic process"/>
    <property type="evidence" value="ECO:0007669"/>
    <property type="project" value="TreeGrafter"/>
</dbReference>
<dbReference type="OrthoDB" id="9806345at2"/>
<dbReference type="Pfam" id="PF02734">
    <property type="entry name" value="Dak2"/>
    <property type="match status" value="1"/>
</dbReference>
<dbReference type="GO" id="GO:0005829">
    <property type="term" value="C:cytosol"/>
    <property type="evidence" value="ECO:0007669"/>
    <property type="project" value="TreeGrafter"/>
</dbReference>
<dbReference type="PANTHER" id="PTHR28629:SF4">
    <property type="entry name" value="TRIOKINASE_FMN CYCLASE"/>
    <property type="match status" value="1"/>
</dbReference>
<dbReference type="NCBIfam" id="NF011049">
    <property type="entry name" value="PRK14479.1"/>
    <property type="match status" value="1"/>
</dbReference>
<reference evidence="7 8" key="1">
    <citation type="submission" date="2011-07" db="EMBL/GenBank/DDBJ databases">
        <title>Genome Sequence of Propionibacterium acnes SK182B-JCVI.</title>
        <authorList>
            <person name="Durkin A.S."/>
            <person name="Madupu R."/>
            <person name="Hostetler J."/>
            <person name="Radune D."/>
            <person name="Torralba M."/>
            <person name="Methe B."/>
            <person name="Sutton G."/>
            <person name="Strausberg R.L."/>
            <person name="Nelson K.E."/>
        </authorList>
    </citation>
    <scope>NUCLEOTIDE SEQUENCE [LARGE SCALE GENOMIC DNA]</scope>
    <source>
        <strain evidence="7 8">SK182B-JCVI</strain>
    </source>
</reference>
<evidence type="ECO:0000313" key="8">
    <source>
        <dbReference type="Proteomes" id="UP000007832"/>
    </source>
</evidence>
<feature type="domain" description="DhaL" evidence="5">
    <location>
        <begin position="361"/>
        <end position="560"/>
    </location>
</feature>
<dbReference type="SMART" id="SM01120">
    <property type="entry name" value="Dak2"/>
    <property type="match status" value="1"/>
</dbReference>
<dbReference type="InterPro" id="IPR050861">
    <property type="entry name" value="Dihydroxyacetone_Kinase"/>
</dbReference>
<gene>
    <name evidence="7" type="ORF">HMPREF1162_0775</name>
</gene>
<dbReference type="AlphaFoldDB" id="F9NVE9"/>
<dbReference type="EMBL" id="AFUN01000032">
    <property type="protein sequence ID" value="EGR97053.1"/>
    <property type="molecule type" value="Genomic_DNA"/>
</dbReference>
<dbReference type="eggNOG" id="COG2376">
    <property type="taxonomic scope" value="Bacteria"/>
</dbReference>
<comment type="caution">
    <text evidence="7">The sequence shown here is derived from an EMBL/GenBank/DDBJ whole genome shotgun (WGS) entry which is preliminary data.</text>
</comment>
<keyword evidence="2" id="KW-0547">Nucleotide-binding</keyword>
<keyword evidence="3" id="KW-0418">Kinase</keyword>
<protein>
    <submittedName>
        <fullName evidence="7">DAK1 domain protein</fullName>
    </submittedName>
</protein>
<dbReference type="Pfam" id="PF02733">
    <property type="entry name" value="Dak1"/>
    <property type="match status" value="1"/>
</dbReference>
<dbReference type="Gene3D" id="1.25.40.340">
    <property type="match status" value="1"/>
</dbReference>
<dbReference type="PATRIC" id="fig|1051006.4.peg.1160"/>
<dbReference type="GO" id="GO:0005524">
    <property type="term" value="F:ATP binding"/>
    <property type="evidence" value="ECO:0007669"/>
    <property type="project" value="UniProtKB-KW"/>
</dbReference>
<dbReference type="PANTHER" id="PTHR28629">
    <property type="entry name" value="TRIOKINASE/FMN CYCLASE"/>
    <property type="match status" value="1"/>
</dbReference>
<evidence type="ECO:0000259" key="6">
    <source>
        <dbReference type="PROSITE" id="PS51481"/>
    </source>
</evidence>
<name>F9NVE9_9ACTN</name>
<accession>F9NVE9</accession>